<evidence type="ECO:0000313" key="7">
    <source>
        <dbReference type="Proteomes" id="UP001205890"/>
    </source>
</evidence>
<evidence type="ECO:0000256" key="3">
    <source>
        <dbReference type="ARBA" id="ARBA00022723"/>
    </source>
</evidence>
<dbReference type="SUPFAM" id="SSF51621">
    <property type="entry name" value="Phosphoenolpyruvate/pyruvate domain"/>
    <property type="match status" value="1"/>
</dbReference>
<comment type="cofactor">
    <cofactor evidence="1">
        <name>Mg(2+)</name>
        <dbReference type="ChEBI" id="CHEBI:18420"/>
    </cofactor>
</comment>
<keyword evidence="6" id="KW-0456">Lyase</keyword>
<evidence type="ECO:0000256" key="4">
    <source>
        <dbReference type="ARBA" id="ARBA00022842"/>
    </source>
</evidence>
<dbReference type="PIRSF" id="PIRSF015582">
    <property type="entry name" value="Cit_lyase_B"/>
    <property type="match status" value="1"/>
</dbReference>
<dbReference type="PANTHER" id="PTHR32308:SF10">
    <property type="entry name" value="CITRATE LYASE SUBUNIT BETA"/>
    <property type="match status" value="1"/>
</dbReference>
<dbReference type="InterPro" id="IPR011206">
    <property type="entry name" value="Citrate_lyase_beta/mcl1/mcl2"/>
</dbReference>
<keyword evidence="3" id="KW-0479">Metal-binding</keyword>
<feature type="domain" description="HpcH/HpaI aldolase/citrate lyase" evidence="5">
    <location>
        <begin position="5"/>
        <end position="227"/>
    </location>
</feature>
<evidence type="ECO:0000256" key="2">
    <source>
        <dbReference type="ARBA" id="ARBA00005568"/>
    </source>
</evidence>
<dbReference type="InterPro" id="IPR040442">
    <property type="entry name" value="Pyrv_kinase-like_dom_sf"/>
</dbReference>
<accession>A0ABT1LEV7</accession>
<evidence type="ECO:0000313" key="6">
    <source>
        <dbReference type="EMBL" id="MCP8939969.1"/>
    </source>
</evidence>
<proteinExistence type="inferred from homology"/>
<protein>
    <submittedName>
        <fullName evidence="6">CoA ester lyase</fullName>
    </submittedName>
</protein>
<dbReference type="PANTHER" id="PTHR32308">
    <property type="entry name" value="LYASE BETA SUBUNIT, PUTATIVE (AFU_ORTHOLOGUE AFUA_4G13030)-RELATED"/>
    <property type="match status" value="1"/>
</dbReference>
<dbReference type="Pfam" id="PF03328">
    <property type="entry name" value="HpcH_HpaI"/>
    <property type="match status" value="1"/>
</dbReference>
<comment type="similarity">
    <text evidence="2">Belongs to the HpcH/HpaI aldolase family.</text>
</comment>
<dbReference type="RefSeq" id="WP_254744173.1">
    <property type="nucleotide sequence ID" value="NZ_JANCLU010000016.1"/>
</dbReference>
<keyword evidence="7" id="KW-1185">Reference proteome</keyword>
<gene>
    <name evidence="6" type="ORF">NK718_15695</name>
</gene>
<dbReference type="Gene3D" id="3.20.20.60">
    <property type="entry name" value="Phosphoenolpyruvate-binding domains"/>
    <property type="match status" value="1"/>
</dbReference>
<dbReference type="Proteomes" id="UP001205890">
    <property type="component" value="Unassembled WGS sequence"/>
</dbReference>
<dbReference type="GO" id="GO:0016829">
    <property type="term" value="F:lyase activity"/>
    <property type="evidence" value="ECO:0007669"/>
    <property type="project" value="UniProtKB-KW"/>
</dbReference>
<name>A0ABT1LEV7_9HYPH</name>
<evidence type="ECO:0000259" key="5">
    <source>
        <dbReference type="Pfam" id="PF03328"/>
    </source>
</evidence>
<dbReference type="InterPro" id="IPR005000">
    <property type="entry name" value="Aldolase/citrate-lyase_domain"/>
</dbReference>
<dbReference type="EMBL" id="JANCLU010000016">
    <property type="protein sequence ID" value="MCP8939969.1"/>
    <property type="molecule type" value="Genomic_DNA"/>
</dbReference>
<keyword evidence="4" id="KW-0460">Magnesium</keyword>
<reference evidence="6 7" key="1">
    <citation type="submission" date="2022-07" db="EMBL/GenBank/DDBJ databases">
        <authorList>
            <person name="Li W.-J."/>
            <person name="Deng Q.-Q."/>
        </authorList>
    </citation>
    <scope>NUCLEOTIDE SEQUENCE [LARGE SCALE GENOMIC DNA]</scope>
    <source>
        <strain evidence="6 7">SYSU M60028</strain>
    </source>
</reference>
<comment type="caution">
    <text evidence="6">The sequence shown here is derived from an EMBL/GenBank/DDBJ whole genome shotgun (WGS) entry which is preliminary data.</text>
</comment>
<evidence type="ECO:0000256" key="1">
    <source>
        <dbReference type="ARBA" id="ARBA00001946"/>
    </source>
</evidence>
<organism evidence="6 7">
    <name type="scientific">Alsobacter ponti</name>
    <dbReference type="NCBI Taxonomy" id="2962936"/>
    <lineage>
        <taxon>Bacteria</taxon>
        <taxon>Pseudomonadati</taxon>
        <taxon>Pseudomonadota</taxon>
        <taxon>Alphaproteobacteria</taxon>
        <taxon>Hyphomicrobiales</taxon>
        <taxon>Alsobacteraceae</taxon>
        <taxon>Alsobacter</taxon>
    </lineage>
</organism>
<sequence length="294" mass="32377">MRPIRTMMYVPGHKEKWIEKIPTFGSDVVVLDLEDSVPHHLKEQARGIVAAAVANLKDCGSRIFVRTNKGRFAYDFDDVLAVVQPALAGIIVAKAEDPQDIEALSRMIAEVEHRKGMRHGACTLIPPIETARAAQFVFEIASNPRVETICAVSARGADLERNLGFTWTPEGLETLYHRSQAVIACKAAGKRFPIGGMWQEVHDLEGLRKQALFNKQLGFAGEIVLHPSNVPVINEVYSPSPEQLAFYRGMIAAFAEAEKKGEGAILYKGEHIDIAHVETAKDFLALWDRAGAPA</sequence>
<dbReference type="InterPro" id="IPR015813">
    <property type="entry name" value="Pyrv/PenolPyrv_kinase-like_dom"/>
</dbReference>